<dbReference type="EMBL" id="JACRSY010000023">
    <property type="protein sequence ID" value="MBC8580594.1"/>
    <property type="molecule type" value="Genomic_DNA"/>
</dbReference>
<evidence type="ECO:0000313" key="1">
    <source>
        <dbReference type="EMBL" id="MBC8580594.1"/>
    </source>
</evidence>
<dbReference type="Proteomes" id="UP000655830">
    <property type="component" value="Unassembled WGS sequence"/>
</dbReference>
<keyword evidence="2" id="KW-1185">Reference proteome</keyword>
<proteinExistence type="predicted"/>
<sequence length="569" mass="67356">MSLFDLLKENVDTIKKKLAGIAPSTTIPESEKKYYQPDSYYKTKIFEGTMLVKEVIPFERRKETSIPSRNGLYVPEILMLHFCHKYPNPKRGYPGYWWFKYGIRDVGSVFKSLEERGFITLNDSTQKYVLTDFGKIELEENEYVPYMHRHSTYTNFTVWDLNLMLGAGDKSNYMEVINKRNTELIKANNTNNEEFMVDLKEINPTMHKKLEEQDVQLSLIKEAEAKYEYDKNLDTLIEFWEGIWANGGLKFNGSRWTFRLPDLYIKAKQYTNALDLVYKIKNTKDVYPDKSDRYIEKIEKYILKSKERDRYELIASENIVNDGGEAETYENELINRFGYYENMTCPNCDTQLEKVPKQRGKCPCCKEPIYVVKSYIEADKSMLLNQHEKEALKKYRETFFYFKRLSINLHSLGITKNDYEKVKEKLGSKFSYRDVVWNLMNTKSLEEFHNKKLGLHRNVHQQMGQFLEDENNYKAALQQYLYITYLDVNGCSNRDKIYPLSRCFEISTGLVAPGILKAIVKCMEKCDMNIDNLREEFMELEKRNLPTPITVGQSWNRFQREYNKLYCEK</sequence>
<dbReference type="AlphaFoldDB" id="A0A926EHR2"/>
<organism evidence="1 2">
    <name type="scientific">Zhenhengia yiwuensis</name>
    <dbReference type="NCBI Taxonomy" id="2763666"/>
    <lineage>
        <taxon>Bacteria</taxon>
        <taxon>Bacillati</taxon>
        <taxon>Bacillota</taxon>
        <taxon>Clostridia</taxon>
        <taxon>Lachnospirales</taxon>
        <taxon>Lachnospiraceae</taxon>
        <taxon>Zhenhengia</taxon>
    </lineage>
</organism>
<dbReference type="RefSeq" id="WP_249333333.1">
    <property type="nucleotide sequence ID" value="NZ_JACRSY010000023.1"/>
</dbReference>
<accession>A0A926EHR2</accession>
<gene>
    <name evidence="1" type="ORF">H8718_13810</name>
</gene>
<comment type="caution">
    <text evidence="1">The sequence shown here is derived from an EMBL/GenBank/DDBJ whole genome shotgun (WGS) entry which is preliminary data.</text>
</comment>
<name>A0A926EHR2_9FIRM</name>
<protein>
    <submittedName>
        <fullName evidence="1">Uncharacterized protein</fullName>
    </submittedName>
</protein>
<evidence type="ECO:0000313" key="2">
    <source>
        <dbReference type="Proteomes" id="UP000655830"/>
    </source>
</evidence>
<reference evidence="1" key="1">
    <citation type="submission" date="2020-08" db="EMBL/GenBank/DDBJ databases">
        <title>Genome public.</title>
        <authorList>
            <person name="Liu C."/>
            <person name="Sun Q."/>
        </authorList>
    </citation>
    <scope>NUCLEOTIDE SEQUENCE</scope>
    <source>
        <strain evidence="1">NSJ-12</strain>
    </source>
</reference>